<dbReference type="CDD" id="cd07505">
    <property type="entry name" value="HAD_BPGM-like"/>
    <property type="match status" value="1"/>
</dbReference>
<dbReference type="PANTHER" id="PTHR47108">
    <property type="entry name" value="5-AMINO-6-(5-PHOSPHO-D-RIBITYLAMINO)URACIL PHOSPHATASE, CHLOROPLASTIC"/>
    <property type="match status" value="1"/>
</dbReference>
<proteinExistence type="predicted"/>
<dbReference type="Pfam" id="PF13419">
    <property type="entry name" value="HAD_2"/>
    <property type="match status" value="1"/>
</dbReference>
<dbReference type="NCBIfam" id="TIGR01509">
    <property type="entry name" value="HAD-SF-IA-v3"/>
    <property type="match status" value="1"/>
</dbReference>
<dbReference type="Proteomes" id="UP000623129">
    <property type="component" value="Unassembled WGS sequence"/>
</dbReference>
<reference evidence="1" key="1">
    <citation type="submission" date="2020-01" db="EMBL/GenBank/DDBJ databases">
        <title>Genome sequence of Kobresia littledalei, the first chromosome-level genome in the family Cyperaceae.</title>
        <authorList>
            <person name="Qu G."/>
        </authorList>
    </citation>
    <scope>NUCLEOTIDE SEQUENCE</scope>
    <source>
        <strain evidence="1">C.B.Clarke</strain>
        <tissue evidence="1">Leaf</tissue>
    </source>
</reference>
<protein>
    <submittedName>
        <fullName evidence="1">Uncharacterized protein</fullName>
    </submittedName>
</protein>
<evidence type="ECO:0000313" key="2">
    <source>
        <dbReference type="Proteomes" id="UP000623129"/>
    </source>
</evidence>
<dbReference type="InterPro" id="IPR041492">
    <property type="entry name" value="HAD_2"/>
</dbReference>
<comment type="caution">
    <text evidence="1">The sequence shown here is derived from an EMBL/GenBank/DDBJ whole genome shotgun (WGS) entry which is preliminary data.</text>
</comment>
<dbReference type="Gene3D" id="3.40.50.1000">
    <property type="entry name" value="HAD superfamily/HAD-like"/>
    <property type="match status" value="1"/>
</dbReference>
<dbReference type="OrthoDB" id="40579at2759"/>
<dbReference type="AlphaFoldDB" id="A0A833W1N5"/>
<evidence type="ECO:0000313" key="1">
    <source>
        <dbReference type="EMBL" id="KAF3340244.1"/>
    </source>
</evidence>
<sequence>MVTSISAFHGCNLLSHKFASCAMHSDLHVANSIPDLTRRNWRFKTRATKESHQHDEDTDGKTIYFNDTCNKLPKSLSWLLAPEEKSVKLPLPIKPLQKKRTHDKNSFGVILEWKGVVVEEDDTELEPTVWYILSLEQEKTFPSDHILRAIEGMKTEQALSEVLKWSDDPNEVQIIASRKEFIYKTLRRRLYRVRPGTLEFLSTVINYDVPIALVSNLSRRSLKEAVDFIGLKDCFDAMVSVQDVGRGKPEPDLYELAAQLIGICPERCVVFGNTDLMTETARSAGMSCVAVASRYPVYELGAADHAVRWLDEVTFHGLQTLAGGDPIGARARANSMEMEIVVEE</sequence>
<dbReference type="InterPro" id="IPR036412">
    <property type="entry name" value="HAD-like_sf"/>
</dbReference>
<dbReference type="EMBL" id="SWLB01000003">
    <property type="protein sequence ID" value="KAF3340244.1"/>
    <property type="molecule type" value="Genomic_DNA"/>
</dbReference>
<dbReference type="InterPro" id="IPR006439">
    <property type="entry name" value="HAD-SF_hydro_IA"/>
</dbReference>
<gene>
    <name evidence="1" type="ORF">FCM35_KLT16015</name>
</gene>
<dbReference type="SUPFAM" id="SSF56784">
    <property type="entry name" value="HAD-like"/>
    <property type="match status" value="1"/>
</dbReference>
<dbReference type="PANTHER" id="PTHR47108:SF2">
    <property type="entry name" value="OS04G0557000 PROTEIN"/>
    <property type="match status" value="1"/>
</dbReference>
<name>A0A833W1N5_9POAL</name>
<dbReference type="InterPro" id="IPR023214">
    <property type="entry name" value="HAD_sf"/>
</dbReference>
<accession>A0A833W1N5</accession>
<keyword evidence="2" id="KW-1185">Reference proteome</keyword>
<organism evidence="1 2">
    <name type="scientific">Carex littledalei</name>
    <dbReference type="NCBI Taxonomy" id="544730"/>
    <lineage>
        <taxon>Eukaryota</taxon>
        <taxon>Viridiplantae</taxon>
        <taxon>Streptophyta</taxon>
        <taxon>Embryophyta</taxon>
        <taxon>Tracheophyta</taxon>
        <taxon>Spermatophyta</taxon>
        <taxon>Magnoliopsida</taxon>
        <taxon>Liliopsida</taxon>
        <taxon>Poales</taxon>
        <taxon>Cyperaceae</taxon>
        <taxon>Cyperoideae</taxon>
        <taxon>Cariceae</taxon>
        <taxon>Carex</taxon>
        <taxon>Carex subgen. Euthyceras</taxon>
    </lineage>
</organism>